<dbReference type="Pfam" id="PF00144">
    <property type="entry name" value="Beta-lactamase"/>
    <property type="match status" value="1"/>
</dbReference>
<evidence type="ECO:0000313" key="3">
    <source>
        <dbReference type="EMBL" id="PWJ12252.1"/>
    </source>
</evidence>
<feature type="signal peptide" evidence="1">
    <location>
        <begin position="1"/>
        <end position="25"/>
    </location>
</feature>
<dbReference type="AlphaFoldDB" id="A0A315XXN3"/>
<feature type="chain" id="PRO_5016255518" evidence="1">
    <location>
        <begin position="26"/>
        <end position="558"/>
    </location>
</feature>
<dbReference type="InterPro" id="IPR001466">
    <property type="entry name" value="Beta-lactam-related"/>
</dbReference>
<evidence type="ECO:0000313" key="4">
    <source>
        <dbReference type="Proteomes" id="UP000245720"/>
    </source>
</evidence>
<dbReference type="PANTHER" id="PTHR46825">
    <property type="entry name" value="D-ALANYL-D-ALANINE-CARBOXYPEPTIDASE/ENDOPEPTIDASE AMPH"/>
    <property type="match status" value="1"/>
</dbReference>
<keyword evidence="1" id="KW-0732">Signal</keyword>
<dbReference type="InterPro" id="IPR012338">
    <property type="entry name" value="Beta-lactam/transpept-like"/>
</dbReference>
<evidence type="ECO:0000259" key="2">
    <source>
        <dbReference type="Pfam" id="PF00144"/>
    </source>
</evidence>
<reference evidence="3 4" key="1">
    <citation type="submission" date="2018-05" db="EMBL/GenBank/DDBJ databases">
        <title>The Hungate 1000. A catalogue of reference genomes from the rumen microbiome.</title>
        <authorList>
            <person name="Kelly W."/>
        </authorList>
    </citation>
    <scope>NUCLEOTIDE SEQUENCE [LARGE SCALE GENOMIC DNA]</scope>
    <source>
        <strain evidence="3 4">SAb67</strain>
    </source>
</reference>
<name>A0A315XXN3_RUMFL</name>
<sequence>MYNKLLKPISLLIAAAMLLPTVSCSNKKSDDIFSDIKLSESEQSWSNKNEKYSELLETYGSKKCNGVMAVATDDDIVYLYCEDTAEKDGKTPVSQDTVFDIASVSKTFTAVCILQLQEKDKLSIDDTLDKYFPEYEKGKDITIYNLLHMNSGIPDYMNNPDPFWNISGAEAADKQLSDILQDKTTDEQFLEALYNAPLMFEPGTQFSYSNTNYRLLAFIIEQVTGMKYCDYVQKNIFDKCGMKKTTSMAKDDMTYVPVDFEEQAAYGFTDENGYPVCPNNSRGDGGIHSCVSDMIAFDRALFGGKLLSKNSMEILLKDDDSYCCGLNQDKNGYSHDGSSLSCSANNKIIESDELGYVYVITLERTGNSVQNGADIIAEPLEDTGYTRGTVKDGVYINEYADIKMTLPEGYESIEVEDLPSVMSGFEKEDKRIESAKRCDNLFYDGNGSGNAIEISFLNTKLGVPDDSDYTEEEYLDDYIELMARAGEDDEDGWTIKSKDINKAILGGKEYVRAKSVIDYHGNTEFNYFARKIDDELMYIITMSINNDESVSDFEKLFE</sequence>
<comment type="caution">
    <text evidence="3">The sequence shown here is derived from an EMBL/GenBank/DDBJ whole genome shotgun (WGS) entry which is preliminary data.</text>
</comment>
<organism evidence="3 4">
    <name type="scientific">Ruminococcus flavefaciens</name>
    <dbReference type="NCBI Taxonomy" id="1265"/>
    <lineage>
        <taxon>Bacteria</taxon>
        <taxon>Bacillati</taxon>
        <taxon>Bacillota</taxon>
        <taxon>Clostridia</taxon>
        <taxon>Eubacteriales</taxon>
        <taxon>Oscillospiraceae</taxon>
        <taxon>Ruminococcus</taxon>
    </lineage>
</organism>
<dbReference type="EMBL" id="QGDI01000007">
    <property type="protein sequence ID" value="PWJ12252.1"/>
    <property type="molecule type" value="Genomic_DNA"/>
</dbReference>
<dbReference type="Gene3D" id="3.40.710.10">
    <property type="entry name" value="DD-peptidase/beta-lactamase superfamily"/>
    <property type="match status" value="1"/>
</dbReference>
<dbReference type="InterPro" id="IPR050491">
    <property type="entry name" value="AmpC-like"/>
</dbReference>
<evidence type="ECO:0000256" key="1">
    <source>
        <dbReference type="SAM" id="SignalP"/>
    </source>
</evidence>
<dbReference type="SUPFAM" id="SSF56601">
    <property type="entry name" value="beta-lactamase/transpeptidase-like"/>
    <property type="match status" value="1"/>
</dbReference>
<gene>
    <name evidence="3" type="ORF">IE37_01942</name>
</gene>
<proteinExistence type="predicted"/>
<dbReference type="PANTHER" id="PTHR46825:SF9">
    <property type="entry name" value="BETA-LACTAMASE-RELATED DOMAIN-CONTAINING PROTEIN"/>
    <property type="match status" value="1"/>
</dbReference>
<protein>
    <submittedName>
        <fullName evidence="3">Beta-lactamase</fullName>
    </submittedName>
</protein>
<feature type="domain" description="Beta-lactamase-related" evidence="2">
    <location>
        <begin position="66"/>
        <end position="314"/>
    </location>
</feature>
<accession>A0A315XXN3</accession>
<dbReference type="Proteomes" id="UP000245720">
    <property type="component" value="Unassembled WGS sequence"/>
</dbReference>